<dbReference type="EMBL" id="KL662086">
    <property type="protein sequence ID" value="KFM23040.1"/>
    <property type="molecule type" value="Genomic_DNA"/>
</dbReference>
<dbReference type="InterPro" id="IPR000242">
    <property type="entry name" value="PTP_cat"/>
</dbReference>
<dbReference type="RefSeq" id="XP_011395910.1">
    <property type="nucleotide sequence ID" value="XM_011397608.1"/>
</dbReference>
<dbReference type="GO" id="GO:0004725">
    <property type="term" value="F:protein tyrosine phosphatase activity"/>
    <property type="evidence" value="ECO:0007669"/>
    <property type="project" value="InterPro"/>
</dbReference>
<sequence>MHVAPPHPERTQGTHACDPATPQALVARLAAKLSPKLLEAEFLALGEEDAAAVAAAAAAGGFSAATGCMERNRYSDVLPFDDHRIRLRREPSPGGAGAVSDPLYINASPLEGAPGDVPWHLTLAQVRGLPDEAVQHRGLIRGMGSD</sequence>
<evidence type="ECO:0000313" key="3">
    <source>
        <dbReference type="Proteomes" id="UP000028924"/>
    </source>
</evidence>
<dbReference type="SUPFAM" id="SSF52799">
    <property type="entry name" value="(Phosphotyrosine protein) phosphatases II"/>
    <property type="match status" value="1"/>
</dbReference>
<proteinExistence type="predicted"/>
<dbReference type="InterPro" id="IPR029021">
    <property type="entry name" value="Prot-tyrosine_phosphatase-like"/>
</dbReference>
<dbReference type="Gene3D" id="3.90.190.10">
    <property type="entry name" value="Protein tyrosine phosphatase superfamily"/>
    <property type="match status" value="1"/>
</dbReference>
<organism evidence="2 3">
    <name type="scientific">Auxenochlorella protothecoides</name>
    <name type="common">Green microalga</name>
    <name type="synonym">Chlorella protothecoides</name>
    <dbReference type="NCBI Taxonomy" id="3075"/>
    <lineage>
        <taxon>Eukaryota</taxon>
        <taxon>Viridiplantae</taxon>
        <taxon>Chlorophyta</taxon>
        <taxon>core chlorophytes</taxon>
        <taxon>Trebouxiophyceae</taxon>
        <taxon>Chlorellales</taxon>
        <taxon>Chlorellaceae</taxon>
        <taxon>Auxenochlorella</taxon>
    </lineage>
</organism>
<accession>A0A087SBD6</accession>
<dbReference type="AlphaFoldDB" id="A0A087SBD6"/>
<protein>
    <recommendedName>
        <fullName evidence="1">Tyrosine-protein phosphatase domain-containing protein</fullName>
    </recommendedName>
</protein>
<dbReference type="Proteomes" id="UP000028924">
    <property type="component" value="Unassembled WGS sequence"/>
</dbReference>
<dbReference type="GeneID" id="23611815"/>
<reference evidence="2 3" key="1">
    <citation type="journal article" date="2014" name="BMC Genomics">
        <title>Oil accumulation mechanisms of the oleaginous microalga Chlorella protothecoides revealed through its genome, transcriptomes, and proteomes.</title>
        <authorList>
            <person name="Gao C."/>
            <person name="Wang Y."/>
            <person name="Shen Y."/>
            <person name="Yan D."/>
            <person name="He X."/>
            <person name="Dai J."/>
            <person name="Wu Q."/>
        </authorList>
    </citation>
    <scope>NUCLEOTIDE SEQUENCE [LARGE SCALE GENOMIC DNA]</scope>
    <source>
        <strain evidence="2 3">0710</strain>
    </source>
</reference>
<dbReference type="KEGG" id="apro:F751_0424"/>
<evidence type="ECO:0000313" key="2">
    <source>
        <dbReference type="EMBL" id="KFM23040.1"/>
    </source>
</evidence>
<name>A0A087SBD6_AUXPR</name>
<dbReference type="Pfam" id="PF00102">
    <property type="entry name" value="Y_phosphatase"/>
    <property type="match status" value="1"/>
</dbReference>
<evidence type="ECO:0000259" key="1">
    <source>
        <dbReference type="Pfam" id="PF00102"/>
    </source>
</evidence>
<keyword evidence="3" id="KW-1185">Reference proteome</keyword>
<feature type="domain" description="Tyrosine-protein phosphatase" evidence="1">
    <location>
        <begin position="69"/>
        <end position="114"/>
    </location>
</feature>
<dbReference type="OrthoDB" id="10253954at2759"/>
<gene>
    <name evidence="2" type="ORF">F751_0424</name>
</gene>